<reference evidence="6 7" key="1">
    <citation type="submission" date="2019-05" db="EMBL/GenBank/DDBJ databases">
        <authorList>
            <person name="Lee S.D."/>
        </authorList>
    </citation>
    <scope>NUCLEOTIDE SEQUENCE [LARGE SCALE GENOMIC DNA]</scope>
    <source>
        <strain evidence="6 7">YC2-7</strain>
    </source>
</reference>
<name>A0A848KL48_9NOCA</name>
<sequence>MTAFTTTIKRTATFAIAAGSLAIAPSLLGVGTAQAATMDEWDAVAACESGGNWSINTGNGYYGGLQFSQSTWEANGGSGSASSASKAEQIRVGENVLHSQGKGAWPVCGKGLSTGSSPIEEPAPAPAAPEFPKPSDPNLAALLNAGEQVDQAAADRGVQLNLSDLVSPVAVRG</sequence>
<feature type="region of interest" description="Disordered" evidence="3">
    <location>
        <begin position="111"/>
        <end position="139"/>
    </location>
</feature>
<proteinExistence type="inferred from homology"/>
<reference evidence="6 7" key="2">
    <citation type="submission" date="2020-06" db="EMBL/GenBank/DDBJ databases">
        <title>Antribacter stalactiti gen. nov., sp. nov., a new member of the family Nacardiaceae isolated from a cave.</title>
        <authorList>
            <person name="Kim I.S."/>
        </authorList>
    </citation>
    <scope>NUCLEOTIDE SEQUENCE [LARGE SCALE GENOMIC DNA]</scope>
    <source>
        <strain evidence="6 7">YC2-7</strain>
    </source>
</reference>
<evidence type="ECO:0000256" key="3">
    <source>
        <dbReference type="SAM" id="MobiDB-lite"/>
    </source>
</evidence>
<feature type="signal peptide" evidence="4">
    <location>
        <begin position="1"/>
        <end position="35"/>
    </location>
</feature>
<evidence type="ECO:0000256" key="1">
    <source>
        <dbReference type="ARBA" id="ARBA00010830"/>
    </source>
</evidence>
<accession>A0A848KL48</accession>
<dbReference type="InterPro" id="IPR010618">
    <property type="entry name" value="RPF"/>
</dbReference>
<evidence type="ECO:0000256" key="4">
    <source>
        <dbReference type="SAM" id="SignalP"/>
    </source>
</evidence>
<feature type="compositionally biased region" description="Pro residues" evidence="3">
    <location>
        <begin position="121"/>
        <end position="135"/>
    </location>
</feature>
<dbReference type="RefSeq" id="WP_169589466.1">
    <property type="nucleotide sequence ID" value="NZ_VCQU01000006.1"/>
</dbReference>
<dbReference type="GO" id="GO:0016787">
    <property type="term" value="F:hydrolase activity"/>
    <property type="evidence" value="ECO:0007669"/>
    <property type="project" value="UniProtKB-KW"/>
</dbReference>
<gene>
    <name evidence="6" type="ORF">FGL95_18280</name>
</gene>
<dbReference type="Proteomes" id="UP000535543">
    <property type="component" value="Unassembled WGS sequence"/>
</dbReference>
<organism evidence="6 7">
    <name type="scientific">Antrihabitans stalactiti</name>
    <dbReference type="NCBI Taxonomy" id="2584121"/>
    <lineage>
        <taxon>Bacteria</taxon>
        <taxon>Bacillati</taxon>
        <taxon>Actinomycetota</taxon>
        <taxon>Actinomycetes</taxon>
        <taxon>Mycobacteriales</taxon>
        <taxon>Nocardiaceae</taxon>
        <taxon>Antrihabitans</taxon>
    </lineage>
</organism>
<keyword evidence="7" id="KW-1185">Reference proteome</keyword>
<dbReference type="AlphaFoldDB" id="A0A848KL48"/>
<evidence type="ECO:0000256" key="2">
    <source>
        <dbReference type="ARBA" id="ARBA00022801"/>
    </source>
</evidence>
<feature type="domain" description="Resuscitation-promoting factor core lysozyme-like" evidence="5">
    <location>
        <begin position="35"/>
        <end position="108"/>
    </location>
</feature>
<comment type="caution">
    <text evidence="6">The sequence shown here is derived from an EMBL/GenBank/DDBJ whole genome shotgun (WGS) entry which is preliminary data.</text>
</comment>
<dbReference type="CDD" id="cd13925">
    <property type="entry name" value="RPF"/>
    <property type="match status" value="1"/>
</dbReference>
<keyword evidence="4" id="KW-0732">Signal</keyword>
<comment type="similarity">
    <text evidence="1">Belongs to the transglycosylase family. Rpf subfamily.</text>
</comment>
<feature type="chain" id="PRO_5032609956" evidence="4">
    <location>
        <begin position="36"/>
        <end position="173"/>
    </location>
</feature>
<evidence type="ECO:0000259" key="5">
    <source>
        <dbReference type="Pfam" id="PF06737"/>
    </source>
</evidence>
<dbReference type="Pfam" id="PF06737">
    <property type="entry name" value="Transglycosylas"/>
    <property type="match status" value="1"/>
</dbReference>
<dbReference type="SUPFAM" id="SSF53955">
    <property type="entry name" value="Lysozyme-like"/>
    <property type="match status" value="1"/>
</dbReference>
<keyword evidence="2" id="KW-0378">Hydrolase</keyword>
<dbReference type="InterPro" id="IPR023346">
    <property type="entry name" value="Lysozyme-like_dom_sf"/>
</dbReference>
<dbReference type="Gene3D" id="1.10.530.10">
    <property type="match status" value="1"/>
</dbReference>
<dbReference type="EMBL" id="VCQU01000006">
    <property type="protein sequence ID" value="NMN96990.1"/>
    <property type="molecule type" value="Genomic_DNA"/>
</dbReference>
<evidence type="ECO:0000313" key="7">
    <source>
        <dbReference type="Proteomes" id="UP000535543"/>
    </source>
</evidence>
<evidence type="ECO:0000313" key="6">
    <source>
        <dbReference type="EMBL" id="NMN96990.1"/>
    </source>
</evidence>
<protein>
    <submittedName>
        <fullName evidence="6">Transglycosylase family protein</fullName>
    </submittedName>
</protein>